<evidence type="ECO:0000256" key="8">
    <source>
        <dbReference type="SAM" id="Phobius"/>
    </source>
</evidence>
<evidence type="ECO:0000259" key="12">
    <source>
        <dbReference type="PROSITE" id="PS50113"/>
    </source>
</evidence>
<dbReference type="PROSITE" id="PS50109">
    <property type="entry name" value="HIS_KIN"/>
    <property type="match status" value="1"/>
</dbReference>
<dbReference type="InterPro" id="IPR036097">
    <property type="entry name" value="HisK_dim/P_sf"/>
</dbReference>
<dbReference type="Gene3D" id="3.40.50.2300">
    <property type="match status" value="1"/>
</dbReference>
<dbReference type="PANTHER" id="PTHR43047:SF72">
    <property type="entry name" value="OSMOSENSING HISTIDINE PROTEIN KINASE SLN1"/>
    <property type="match status" value="1"/>
</dbReference>
<feature type="domain" description="HAMP" evidence="13">
    <location>
        <begin position="337"/>
        <end position="391"/>
    </location>
</feature>
<evidence type="ECO:0000256" key="2">
    <source>
        <dbReference type="ARBA" id="ARBA00004370"/>
    </source>
</evidence>
<comment type="catalytic activity">
    <reaction evidence="1">
        <text>ATP + protein L-histidine = ADP + protein N-phospho-L-histidine.</text>
        <dbReference type="EC" id="2.7.13.3"/>
    </reaction>
</comment>
<dbReference type="PROSITE" id="PS50112">
    <property type="entry name" value="PAS"/>
    <property type="match status" value="2"/>
</dbReference>
<dbReference type="Pfam" id="PF00989">
    <property type="entry name" value="PAS"/>
    <property type="match status" value="2"/>
</dbReference>
<dbReference type="Gene3D" id="1.10.287.130">
    <property type="match status" value="1"/>
</dbReference>
<dbReference type="InterPro" id="IPR001610">
    <property type="entry name" value="PAC"/>
</dbReference>
<dbReference type="GO" id="GO:0009927">
    <property type="term" value="F:histidine phosphotransfer kinase activity"/>
    <property type="evidence" value="ECO:0007669"/>
    <property type="project" value="TreeGrafter"/>
</dbReference>
<dbReference type="SUPFAM" id="SSF52172">
    <property type="entry name" value="CheY-like"/>
    <property type="match status" value="1"/>
</dbReference>
<keyword evidence="8" id="KW-1133">Transmembrane helix</keyword>
<evidence type="ECO:0000256" key="3">
    <source>
        <dbReference type="ARBA" id="ARBA00012438"/>
    </source>
</evidence>
<dbReference type="CDD" id="cd00082">
    <property type="entry name" value="HisKA"/>
    <property type="match status" value="1"/>
</dbReference>
<evidence type="ECO:0000256" key="7">
    <source>
        <dbReference type="PROSITE-ProRule" id="PRU00169"/>
    </source>
</evidence>
<dbReference type="PRINTS" id="PR00344">
    <property type="entry name" value="BCTRLSENSOR"/>
</dbReference>
<dbReference type="Pfam" id="PF00512">
    <property type="entry name" value="HisKA"/>
    <property type="match status" value="1"/>
</dbReference>
<dbReference type="PANTHER" id="PTHR43047">
    <property type="entry name" value="TWO-COMPONENT HISTIDINE PROTEIN KINASE"/>
    <property type="match status" value="1"/>
</dbReference>
<keyword evidence="6" id="KW-0418">Kinase</keyword>
<dbReference type="Gene3D" id="3.30.450.20">
    <property type="entry name" value="PAS domain"/>
    <property type="match status" value="3"/>
</dbReference>
<dbReference type="SMART" id="SM00304">
    <property type="entry name" value="HAMP"/>
    <property type="match status" value="1"/>
</dbReference>
<accession>A0A286H1M9</accession>
<dbReference type="PROSITE" id="PS50885">
    <property type="entry name" value="HAMP"/>
    <property type="match status" value="1"/>
</dbReference>
<protein>
    <recommendedName>
        <fullName evidence="3">histidine kinase</fullName>
        <ecNumber evidence="3">2.7.13.3</ecNumber>
    </recommendedName>
</protein>
<dbReference type="InterPro" id="IPR004358">
    <property type="entry name" value="Sig_transdc_His_kin-like_C"/>
</dbReference>
<dbReference type="SUPFAM" id="SSF55874">
    <property type="entry name" value="ATPase domain of HSP90 chaperone/DNA topoisomerase II/histidine kinase"/>
    <property type="match status" value="1"/>
</dbReference>
<evidence type="ECO:0000256" key="6">
    <source>
        <dbReference type="ARBA" id="ARBA00022777"/>
    </source>
</evidence>
<sequence>MVHMDGSGRPPLADKLDWTPALHPGAVVTRPAERPAAGRRVPLGRLQARLLALLLLAALPVFGLEVWRGLSLQHDAVAAAERDALGLARALAAQHRLLVEEGRRGLALLSTAPAVVEGTPACAADLAATAARIGVLTGVSLVRPDLMSLCSAGSNPPGPAVAAAVAREALASGRFTTAEVTHADLRARPLLPVAQPVPGPDGQPRTVLAAALDLLWFSPRLVELLPGRSDMLVLADRGGRIIATVPEAPQLIGRPLPEGAAIAAAGSAEEKVLPDSMLDERPVILAFAGHEGGLTIAVAADRAQAMAAADTALVQGLGWLALVFAVGVIVAHMASHYMVVVPVRRLETATRSLMRGDFAQRLGPPYGGITELADLSHAFDQLTERLASREAALITSETQLSVKRQSEERYRTLVELAPEAIVVQARGAVLYANSKAVSLFGADRLEELLARPLVDLVHDEARDIVRERIVESRDDGAVTLLEVRLTRLDGRDFYAEVVIGPMGYGGRAATHLMIRDVTDSRDARERLRESEERYRALIESSPDMVLAHDRGRVLFANRRAAELFGESEPAAVIGRSLFDVVVPEQRRLAEGRVVSFYADPRPLERVEMRLALPDGRSMVAEVHSAPITFAGRLCIHTVVRDVTLRRAEQASVAQSAKLATLGELAAGMAHELAQPMNIIRMAAEAALLRLDTPGEAPPPAAEQGRSEVRKRFELIAGQAGRMGEIIDHMRIFTRRDDGPEETFDAAAAARAALALVDHAFTGDGIAVHLDLPPTGLAWVRGRPVQLEQVILNLLTNARDAVLERRSDGRLPQGWSPTVALGCHVEAGSVVISVEDTGKGVPAEILPRLFEPFYTTKAAGVGTGLGLSISDGLIRGMGGRIAVETRTLGDGARFVVTLPHLGVGAGPAAEPVRPPAPPRIVPPPAADADDDEEASALVPHVLVADDEREAALLMADYLRARGNRVTIAQDGEQATEAFMRDPADILVTDLRMPRCDGRNLIVRLRAHVPDLPVVVVTGHVGEQEARALEADDDVAAVLRKPVSLARVADLVDELFAASA</sequence>
<feature type="transmembrane region" description="Helical" evidence="8">
    <location>
        <begin position="48"/>
        <end position="67"/>
    </location>
</feature>
<keyword evidence="5" id="KW-0808">Transferase</keyword>
<dbReference type="Gene3D" id="6.10.340.10">
    <property type="match status" value="1"/>
</dbReference>
<dbReference type="InterPro" id="IPR013767">
    <property type="entry name" value="PAS_fold"/>
</dbReference>
<dbReference type="EMBL" id="OCNJ01000022">
    <property type="protein sequence ID" value="SOE01688.1"/>
    <property type="molecule type" value="Genomic_DNA"/>
</dbReference>
<evidence type="ECO:0000313" key="14">
    <source>
        <dbReference type="EMBL" id="SOE01688.1"/>
    </source>
</evidence>
<dbReference type="SMART" id="SM00387">
    <property type="entry name" value="HATPase_c"/>
    <property type="match status" value="1"/>
</dbReference>
<dbReference type="InterPro" id="IPR000700">
    <property type="entry name" value="PAS-assoc_C"/>
</dbReference>
<dbReference type="GO" id="GO:0006355">
    <property type="term" value="P:regulation of DNA-templated transcription"/>
    <property type="evidence" value="ECO:0007669"/>
    <property type="project" value="InterPro"/>
</dbReference>
<dbReference type="InterPro" id="IPR003661">
    <property type="entry name" value="HisK_dim/P_dom"/>
</dbReference>
<evidence type="ECO:0000256" key="5">
    <source>
        <dbReference type="ARBA" id="ARBA00022679"/>
    </source>
</evidence>
<dbReference type="InterPro" id="IPR011006">
    <property type="entry name" value="CheY-like_superfamily"/>
</dbReference>
<dbReference type="AlphaFoldDB" id="A0A286H1M9"/>
<dbReference type="SMART" id="SM00388">
    <property type="entry name" value="HisKA"/>
    <property type="match status" value="1"/>
</dbReference>
<keyword evidence="8" id="KW-0472">Membrane</keyword>
<gene>
    <name evidence="14" type="ORF">SAMN05421508_1224</name>
</gene>
<dbReference type="PROSITE" id="PS50110">
    <property type="entry name" value="RESPONSE_REGULATORY"/>
    <property type="match status" value="1"/>
</dbReference>
<dbReference type="SMART" id="SM00086">
    <property type="entry name" value="PAC"/>
    <property type="match status" value="2"/>
</dbReference>
<dbReference type="CDD" id="cd00156">
    <property type="entry name" value="REC"/>
    <property type="match status" value="1"/>
</dbReference>
<comment type="subcellular location">
    <subcellularLocation>
        <location evidence="2">Membrane</location>
    </subcellularLocation>
</comment>
<feature type="domain" description="PAS" evidence="11">
    <location>
        <begin position="406"/>
        <end position="476"/>
    </location>
</feature>
<feature type="domain" description="PAC" evidence="12">
    <location>
        <begin position="479"/>
        <end position="529"/>
    </location>
</feature>
<feature type="domain" description="Histidine kinase" evidence="9">
    <location>
        <begin position="667"/>
        <end position="901"/>
    </location>
</feature>
<dbReference type="SMART" id="SM00448">
    <property type="entry name" value="REC"/>
    <property type="match status" value="1"/>
</dbReference>
<evidence type="ECO:0000313" key="15">
    <source>
        <dbReference type="Proteomes" id="UP000219621"/>
    </source>
</evidence>
<dbReference type="SUPFAM" id="SSF47384">
    <property type="entry name" value="Homodimeric domain of signal transducing histidine kinase"/>
    <property type="match status" value="1"/>
</dbReference>
<evidence type="ECO:0000259" key="11">
    <source>
        <dbReference type="PROSITE" id="PS50112"/>
    </source>
</evidence>
<dbReference type="Pfam" id="PF00672">
    <property type="entry name" value="HAMP"/>
    <property type="match status" value="1"/>
</dbReference>
<dbReference type="Proteomes" id="UP000219621">
    <property type="component" value="Unassembled WGS sequence"/>
</dbReference>
<evidence type="ECO:0000259" key="10">
    <source>
        <dbReference type="PROSITE" id="PS50110"/>
    </source>
</evidence>
<evidence type="ECO:0000256" key="4">
    <source>
        <dbReference type="ARBA" id="ARBA00022553"/>
    </source>
</evidence>
<dbReference type="InterPro" id="IPR000014">
    <property type="entry name" value="PAS"/>
</dbReference>
<keyword evidence="15" id="KW-1185">Reference proteome</keyword>
<name>A0A286H1M9_9PROT</name>
<organism evidence="14 15">
    <name type="scientific">Caenispirillum bisanense</name>
    <dbReference type="NCBI Taxonomy" id="414052"/>
    <lineage>
        <taxon>Bacteria</taxon>
        <taxon>Pseudomonadati</taxon>
        <taxon>Pseudomonadota</taxon>
        <taxon>Alphaproteobacteria</taxon>
        <taxon>Rhodospirillales</taxon>
        <taxon>Novispirillaceae</taxon>
        <taxon>Caenispirillum</taxon>
    </lineage>
</organism>
<keyword evidence="4 7" id="KW-0597">Phosphoprotein</keyword>
<dbReference type="SUPFAM" id="SSF55785">
    <property type="entry name" value="PYP-like sensor domain (PAS domain)"/>
    <property type="match status" value="2"/>
</dbReference>
<dbReference type="CDD" id="cd00130">
    <property type="entry name" value="PAS"/>
    <property type="match status" value="2"/>
</dbReference>
<evidence type="ECO:0000259" key="13">
    <source>
        <dbReference type="PROSITE" id="PS50885"/>
    </source>
</evidence>
<feature type="domain" description="Response regulatory" evidence="10">
    <location>
        <begin position="939"/>
        <end position="1054"/>
    </location>
</feature>
<dbReference type="NCBIfam" id="TIGR00229">
    <property type="entry name" value="sensory_box"/>
    <property type="match status" value="2"/>
</dbReference>
<dbReference type="InterPro" id="IPR005467">
    <property type="entry name" value="His_kinase_dom"/>
</dbReference>
<dbReference type="Pfam" id="PF02518">
    <property type="entry name" value="HATPase_c"/>
    <property type="match status" value="1"/>
</dbReference>
<keyword evidence="8" id="KW-0812">Transmembrane</keyword>
<dbReference type="Gene3D" id="3.30.565.10">
    <property type="entry name" value="Histidine kinase-like ATPase, C-terminal domain"/>
    <property type="match status" value="1"/>
</dbReference>
<feature type="transmembrane region" description="Helical" evidence="8">
    <location>
        <begin position="312"/>
        <end position="334"/>
    </location>
</feature>
<dbReference type="GO" id="GO:0005886">
    <property type="term" value="C:plasma membrane"/>
    <property type="evidence" value="ECO:0007669"/>
    <property type="project" value="TreeGrafter"/>
</dbReference>
<dbReference type="Pfam" id="PF00072">
    <property type="entry name" value="Response_reg"/>
    <property type="match status" value="1"/>
</dbReference>
<evidence type="ECO:0000259" key="9">
    <source>
        <dbReference type="PROSITE" id="PS50109"/>
    </source>
</evidence>
<dbReference type="InterPro" id="IPR036890">
    <property type="entry name" value="HATPase_C_sf"/>
</dbReference>
<dbReference type="InterPro" id="IPR003660">
    <property type="entry name" value="HAMP_dom"/>
</dbReference>
<dbReference type="InterPro" id="IPR001789">
    <property type="entry name" value="Sig_transdc_resp-reg_receiver"/>
</dbReference>
<dbReference type="PROSITE" id="PS50113">
    <property type="entry name" value="PAC"/>
    <property type="match status" value="1"/>
</dbReference>
<feature type="domain" description="PAS" evidence="11">
    <location>
        <begin position="530"/>
        <end position="586"/>
    </location>
</feature>
<reference evidence="14 15" key="1">
    <citation type="submission" date="2017-09" db="EMBL/GenBank/DDBJ databases">
        <authorList>
            <person name="Ehlers B."/>
            <person name="Leendertz F.H."/>
        </authorList>
    </citation>
    <scope>NUCLEOTIDE SEQUENCE [LARGE SCALE GENOMIC DNA]</scope>
    <source>
        <strain evidence="14 15">USBA 140</strain>
    </source>
</reference>
<dbReference type="CDD" id="cd06225">
    <property type="entry name" value="HAMP"/>
    <property type="match status" value="1"/>
</dbReference>
<proteinExistence type="predicted"/>
<feature type="modified residue" description="4-aspartylphosphate" evidence="7">
    <location>
        <position position="988"/>
    </location>
</feature>
<dbReference type="InterPro" id="IPR003594">
    <property type="entry name" value="HATPase_dom"/>
</dbReference>
<dbReference type="EC" id="2.7.13.3" evidence="3"/>
<dbReference type="GO" id="GO:0000155">
    <property type="term" value="F:phosphorelay sensor kinase activity"/>
    <property type="evidence" value="ECO:0007669"/>
    <property type="project" value="InterPro"/>
</dbReference>
<evidence type="ECO:0000256" key="1">
    <source>
        <dbReference type="ARBA" id="ARBA00000085"/>
    </source>
</evidence>
<dbReference type="InterPro" id="IPR035965">
    <property type="entry name" value="PAS-like_dom_sf"/>
</dbReference>
<dbReference type="SMART" id="SM00091">
    <property type="entry name" value="PAS"/>
    <property type="match status" value="3"/>
</dbReference>